<sequence length="81" mass="9496">MSAVNRKIYKYISVYNSDDIGITMKKEKTKIQMMWEVSREQEVRFREGMAEEVNGINVADLFKLIRGSEYRRGKEDANAQT</sequence>
<gene>
    <name evidence="1" type="ORF">S01H4_17958</name>
</gene>
<evidence type="ECO:0000313" key="1">
    <source>
        <dbReference type="EMBL" id="GAG66094.1"/>
    </source>
</evidence>
<proteinExistence type="predicted"/>
<comment type="caution">
    <text evidence="1">The sequence shown here is derived from an EMBL/GenBank/DDBJ whole genome shotgun (WGS) entry which is preliminary data.</text>
</comment>
<name>X0ZA26_9ZZZZ</name>
<organism evidence="1">
    <name type="scientific">marine sediment metagenome</name>
    <dbReference type="NCBI Taxonomy" id="412755"/>
    <lineage>
        <taxon>unclassified sequences</taxon>
        <taxon>metagenomes</taxon>
        <taxon>ecological metagenomes</taxon>
    </lineage>
</organism>
<dbReference type="AlphaFoldDB" id="X0ZA26"/>
<reference evidence="1" key="1">
    <citation type="journal article" date="2014" name="Front. Microbiol.">
        <title>High frequency of phylogenetically diverse reductive dehalogenase-homologous genes in deep subseafloor sedimentary metagenomes.</title>
        <authorList>
            <person name="Kawai M."/>
            <person name="Futagami T."/>
            <person name="Toyoda A."/>
            <person name="Takaki Y."/>
            <person name="Nishi S."/>
            <person name="Hori S."/>
            <person name="Arai W."/>
            <person name="Tsubouchi T."/>
            <person name="Morono Y."/>
            <person name="Uchiyama I."/>
            <person name="Ito T."/>
            <person name="Fujiyama A."/>
            <person name="Inagaki F."/>
            <person name="Takami H."/>
        </authorList>
    </citation>
    <scope>NUCLEOTIDE SEQUENCE</scope>
    <source>
        <strain evidence="1">Expedition CK06-06</strain>
    </source>
</reference>
<accession>X0ZA26</accession>
<protein>
    <submittedName>
        <fullName evidence="1">Uncharacterized protein</fullName>
    </submittedName>
</protein>
<dbReference type="EMBL" id="BART01007942">
    <property type="protein sequence ID" value="GAG66094.1"/>
    <property type="molecule type" value="Genomic_DNA"/>
</dbReference>